<feature type="transmembrane region" description="Helical" evidence="2">
    <location>
        <begin position="387"/>
        <end position="404"/>
    </location>
</feature>
<evidence type="ECO:0000256" key="1">
    <source>
        <dbReference type="SAM" id="MobiDB-lite"/>
    </source>
</evidence>
<evidence type="ECO:0000256" key="2">
    <source>
        <dbReference type="SAM" id="Phobius"/>
    </source>
</evidence>
<evidence type="ECO:0000313" key="4">
    <source>
        <dbReference type="Proteomes" id="UP000694941"/>
    </source>
</evidence>
<dbReference type="PANTHER" id="PTHR11161">
    <property type="entry name" value="O-ACYLTRANSFERASE"/>
    <property type="match status" value="1"/>
</dbReference>
<keyword evidence="2" id="KW-0812">Transmembrane</keyword>
<organism evidence="4 5">
    <name type="scientific">Limulus polyphemus</name>
    <name type="common">Atlantic horseshoe crab</name>
    <dbReference type="NCBI Taxonomy" id="6850"/>
    <lineage>
        <taxon>Eukaryota</taxon>
        <taxon>Metazoa</taxon>
        <taxon>Ecdysozoa</taxon>
        <taxon>Arthropoda</taxon>
        <taxon>Chelicerata</taxon>
        <taxon>Merostomata</taxon>
        <taxon>Xiphosura</taxon>
        <taxon>Limulidae</taxon>
        <taxon>Limulus</taxon>
    </lineage>
</organism>
<proteinExistence type="predicted"/>
<feature type="transmembrane region" description="Helical" evidence="2">
    <location>
        <begin position="679"/>
        <end position="696"/>
    </location>
</feature>
<feature type="transmembrane region" description="Helical" evidence="2">
    <location>
        <begin position="559"/>
        <end position="579"/>
    </location>
</feature>
<feature type="region of interest" description="Disordered" evidence="1">
    <location>
        <begin position="23"/>
        <end position="51"/>
    </location>
</feature>
<dbReference type="GeneID" id="106461173"/>
<dbReference type="InterPro" id="IPR006621">
    <property type="entry name" value="Nose-resist-to-fluoxetine_N"/>
</dbReference>
<feature type="transmembrane region" description="Helical" evidence="2">
    <location>
        <begin position="309"/>
        <end position="329"/>
    </location>
</feature>
<keyword evidence="2" id="KW-1133">Transmembrane helix</keyword>
<reference evidence="5" key="1">
    <citation type="submission" date="2025-08" db="UniProtKB">
        <authorList>
            <consortium name="RefSeq"/>
        </authorList>
    </citation>
    <scope>IDENTIFICATION</scope>
    <source>
        <tissue evidence="5">Muscle</tissue>
    </source>
</reference>
<feature type="transmembrane region" description="Helical" evidence="2">
    <location>
        <begin position="424"/>
        <end position="448"/>
    </location>
</feature>
<feature type="transmembrane region" description="Helical" evidence="2">
    <location>
        <begin position="468"/>
        <end position="488"/>
    </location>
</feature>
<accession>A0ABM1B7L0</accession>
<sequence length="697" mass="79300">MANAEWSHPEKISDNRKLSLFTTDSSKQSNNTYSINVSKSSTVSTSRPRNVRTTSKISVGTRGTTEHPFEENVNVSETASEMSLNPLSAFKTTTIESMKISTDPPQASIALNALQEFSQTFENLKNRSRRLLLSVIKQILPSLVRYSSQVTLSGDCTASIFQILFGLRRLDDWALKLIDASGKVPSGFLHGTVAEFGDYEECHDIMATNNRGKNLFQGQYCAVDVQPFLPRHFEYHVYTTNKTLHEIEEMLAYMYRIKFRLGFCVPSKCGLEDVRRIAEKATEELQLNVTVPWCDAKQPWNWDKVEESVVWFNVFLFSLIVLATVVETAQRYFKHLEMKNYITDSSKQTMYKLLGFFICFSLYTNVRTTLTTKTGKNDLPVVHGMRVFSINWIILGNVYYLLSYNQVGALLKVLDLGKDLGFQLVVQTVFAVDTFFFISGLLVTHITLRKLEKNDGRFNLLKFYIHRYWRLTPAFILVSGIVIVLPVIGSGPIWHEKLDVVAKGCRKNWWTNLLYISNFLKPEDMCLPHGFYLACDMQFFLLSPVIIMTLYRKPFVGKLLLGIGTFGSMLTVALLTPMFNQMPTLLFSISEFNLQNEFQRLIFTMPYTHFAPYCVGMATGYILFVYRQKRICMHPNVVLLGWIIAFACNLALVFGILEWNSGYLPKQATGAVYAGVSRFAWSLGLSWVVVACTSGYG</sequence>
<dbReference type="Pfam" id="PF20146">
    <property type="entry name" value="NRF"/>
    <property type="match status" value="1"/>
</dbReference>
<keyword evidence="2" id="KW-0472">Membrane</keyword>
<feature type="non-terminal residue" evidence="5">
    <location>
        <position position="697"/>
    </location>
</feature>
<feature type="domain" description="Nose resistant-to-fluoxetine protein N-terminal" evidence="3">
    <location>
        <begin position="153"/>
        <end position="300"/>
    </location>
</feature>
<evidence type="ECO:0000259" key="3">
    <source>
        <dbReference type="SMART" id="SM00703"/>
    </source>
</evidence>
<feature type="transmembrane region" description="Helical" evidence="2">
    <location>
        <begin position="610"/>
        <end position="626"/>
    </location>
</feature>
<feature type="transmembrane region" description="Helical" evidence="2">
    <location>
        <begin position="349"/>
        <end position="366"/>
    </location>
</feature>
<name>A0ABM1B7L0_LIMPO</name>
<dbReference type="Proteomes" id="UP000694941">
    <property type="component" value="Unplaced"/>
</dbReference>
<feature type="transmembrane region" description="Helical" evidence="2">
    <location>
        <begin position="638"/>
        <end position="659"/>
    </location>
</feature>
<feature type="transmembrane region" description="Helical" evidence="2">
    <location>
        <begin position="529"/>
        <end position="547"/>
    </location>
</feature>
<dbReference type="InterPro" id="IPR002656">
    <property type="entry name" value="Acyl_transf_3_dom"/>
</dbReference>
<evidence type="ECO:0000313" key="5">
    <source>
        <dbReference type="RefSeq" id="XP_013776423.2"/>
    </source>
</evidence>
<gene>
    <name evidence="5" type="primary">LOC106461173</name>
</gene>
<dbReference type="PANTHER" id="PTHR11161:SF0">
    <property type="entry name" value="O-ACYLTRANSFERASE LIKE PROTEIN"/>
    <property type="match status" value="1"/>
</dbReference>
<protein>
    <submittedName>
        <fullName evidence="5">Nose resistant to fluoxetine protein 6-like</fullName>
    </submittedName>
</protein>
<dbReference type="RefSeq" id="XP_013776423.2">
    <property type="nucleotide sequence ID" value="XM_013920969.2"/>
</dbReference>
<dbReference type="InterPro" id="IPR052728">
    <property type="entry name" value="O2_lipid_transport_reg"/>
</dbReference>
<keyword evidence="4" id="KW-1185">Reference proteome</keyword>
<dbReference type="Pfam" id="PF01757">
    <property type="entry name" value="Acyl_transf_3"/>
    <property type="match status" value="1"/>
</dbReference>
<dbReference type="SMART" id="SM00703">
    <property type="entry name" value="NRF"/>
    <property type="match status" value="1"/>
</dbReference>